<dbReference type="InterPro" id="IPR006944">
    <property type="entry name" value="Phage/GTA_portal"/>
</dbReference>
<dbReference type="NCBIfam" id="TIGR01540">
    <property type="entry name" value="portal_PBSX"/>
    <property type="match status" value="1"/>
</dbReference>
<reference evidence="2" key="1">
    <citation type="submission" date="2022-09" db="EMBL/GenBank/DDBJ databases">
        <title>Intensive care unit water sources are persistently colonized with multi-drug resistant bacteria and are the site of extensive horizontal gene transfer of antibiotic resistance genes.</title>
        <authorList>
            <person name="Diorio-Toth L."/>
        </authorList>
    </citation>
    <scope>NUCLEOTIDE SEQUENCE</scope>
    <source>
        <strain evidence="2">GD04065</strain>
    </source>
</reference>
<evidence type="ECO:0000313" key="2">
    <source>
        <dbReference type="EMBL" id="MDG9788412.1"/>
    </source>
</evidence>
<dbReference type="Pfam" id="PF04860">
    <property type="entry name" value="Phage_portal"/>
    <property type="match status" value="1"/>
</dbReference>
<dbReference type="EMBL" id="CP121776">
    <property type="protein sequence ID" value="WMG17464.1"/>
    <property type="molecule type" value="Genomic_DNA"/>
</dbReference>
<sequence length="335" mass="38156">MSETQNLPAVAQNNAIQAFTFGDPEPVMNTHDYMSMFQVYWNGTYYEPPVSLEGLAKSFRSTPYLSTAIIYKRNQLVSAFKPNKLMSSKAFEQLVMDFLVFGMGYVEAVKSRSNQVVQVTTPLAKYMRRKQDPKEFLMITENWKYHHFERDSVFQVRECDINQEVYGTPEYLAALQSAWLNESATLFRRKYYNNGSHAGFILYLTDPQQNEDDVNNLRQALKDSKGPGNFRNLFLYSPSGKPDGIKLIPVSEVAAKDEFAHIKSITRDDILAAMRTPPQLLGIIPNNTGGFGSITEAQEVHWNAEIEPLMQRIANPINEWLGLNVIQFSKLGVKK</sequence>
<comment type="similarity">
    <text evidence="1">Belongs to the phage portal family. PBSX subfamily.</text>
</comment>
<keyword evidence="4" id="KW-1185">Reference proteome</keyword>
<protein>
    <submittedName>
        <fullName evidence="3">Phage portal protein</fullName>
    </submittedName>
</protein>
<proteinExistence type="inferred from homology"/>
<gene>
    <name evidence="2" type="ORF">N7566_15770</name>
    <name evidence="3" type="ORF">QBJ73_13895</name>
</gene>
<dbReference type="Proteomes" id="UP001157887">
    <property type="component" value="Unassembled WGS sequence"/>
</dbReference>
<dbReference type="Proteomes" id="UP001244586">
    <property type="component" value="Chromosome"/>
</dbReference>
<reference evidence="3 4" key="2">
    <citation type="submission" date="2023-04" db="EMBL/GenBank/DDBJ databases">
        <title>Acinetobacter johnsonii isolate AYTCM encoding NDM-1, OXA-58 and PER-1.</title>
        <authorList>
            <person name="Tian C."/>
            <person name="Wang S."/>
            <person name="Fan X."/>
            <person name="Xia D."/>
        </authorList>
    </citation>
    <scope>NUCLEOTIDE SEQUENCE [LARGE SCALE GENOMIC DNA]</scope>
    <source>
        <strain evidence="3 4">AYTCM</strain>
    </source>
</reference>
<dbReference type="PIRSF" id="PIRSF018494">
    <property type="entry name" value="PBSX_VPQ"/>
    <property type="match status" value="1"/>
</dbReference>
<evidence type="ECO:0000313" key="4">
    <source>
        <dbReference type="Proteomes" id="UP001244586"/>
    </source>
</evidence>
<accession>A0AAJ6LCJ8</accession>
<dbReference type="AlphaFoldDB" id="A0AAJ6LCJ8"/>
<name>A0AAJ6LCJ8_ACIJO</name>
<dbReference type="InterPro" id="IPR030935">
    <property type="entry name" value="PBSX_Proteobac"/>
</dbReference>
<organism evidence="3 4">
    <name type="scientific">Acinetobacter johnsonii</name>
    <dbReference type="NCBI Taxonomy" id="40214"/>
    <lineage>
        <taxon>Bacteria</taxon>
        <taxon>Pseudomonadati</taxon>
        <taxon>Pseudomonadota</taxon>
        <taxon>Gammaproteobacteria</taxon>
        <taxon>Moraxellales</taxon>
        <taxon>Moraxellaceae</taxon>
        <taxon>Acinetobacter</taxon>
    </lineage>
</organism>
<evidence type="ECO:0000313" key="3">
    <source>
        <dbReference type="EMBL" id="WMG17464.1"/>
    </source>
</evidence>
<dbReference type="EMBL" id="JAOECG010000032">
    <property type="protein sequence ID" value="MDG9788412.1"/>
    <property type="molecule type" value="Genomic_DNA"/>
</dbReference>
<evidence type="ECO:0000256" key="1">
    <source>
        <dbReference type="ARBA" id="ARBA00006799"/>
    </source>
</evidence>
<dbReference type="RefSeq" id="WP_010326516.1">
    <property type="nucleotide sequence ID" value="NZ_CANMLB010000013.1"/>
</dbReference>
<dbReference type="InterPro" id="IPR006430">
    <property type="entry name" value="Phage_portal_PBSX"/>
</dbReference>